<comment type="caution">
    <text evidence="2">The sequence shown here is derived from an EMBL/GenBank/DDBJ whole genome shotgun (WGS) entry which is preliminary data.</text>
</comment>
<dbReference type="Proteomes" id="UP000809440">
    <property type="component" value="Unassembled WGS sequence"/>
</dbReference>
<keyword evidence="1" id="KW-0812">Transmembrane</keyword>
<dbReference type="RefSeq" id="WP_138488355.1">
    <property type="nucleotide sequence ID" value="NZ_JAFBWU010000013.1"/>
</dbReference>
<protein>
    <submittedName>
        <fullName evidence="2">Uncharacterized protein</fullName>
    </submittedName>
</protein>
<evidence type="ECO:0000313" key="2">
    <source>
        <dbReference type="EMBL" id="MBM2414235.1"/>
    </source>
</evidence>
<dbReference type="AlphaFoldDB" id="A0A9Q2RYW6"/>
<gene>
    <name evidence="2" type="ORF">JQX41_18105</name>
    <name evidence="3" type="ORF">JQX48_18120</name>
</gene>
<proteinExistence type="predicted"/>
<feature type="transmembrane region" description="Helical" evidence="1">
    <location>
        <begin position="101"/>
        <end position="122"/>
    </location>
</feature>
<sequence>MRKHDRLLRITGGVAIAFGLLTVVSGGTTLLGALEMGAVVLFVLWFNTLAGLAYVVAGLGLWQGRRWALPLSLAIFAATLLVFVAFGLHVAQGEAFEMRTVYAMTLRSAVWGAIALVARPLLTRQAPCGR</sequence>
<organism evidence="2 4">
    <name type="scientific">Marivita cryptomonadis</name>
    <dbReference type="NCBI Taxonomy" id="505252"/>
    <lineage>
        <taxon>Bacteria</taxon>
        <taxon>Pseudomonadati</taxon>
        <taxon>Pseudomonadota</taxon>
        <taxon>Alphaproteobacteria</taxon>
        <taxon>Rhodobacterales</taxon>
        <taxon>Roseobacteraceae</taxon>
        <taxon>Marivita</taxon>
    </lineage>
</organism>
<keyword evidence="5" id="KW-1185">Reference proteome</keyword>
<reference evidence="2 5" key="1">
    <citation type="submission" date="2021-01" db="EMBL/GenBank/DDBJ databases">
        <title>Diatom-associated Roseobacters Show Island Model of Population Structure.</title>
        <authorList>
            <person name="Qu L."/>
            <person name="Feng X."/>
            <person name="Chen Y."/>
            <person name="Li L."/>
            <person name="Wang X."/>
            <person name="Hu Z."/>
            <person name="Wang H."/>
            <person name="Luo H."/>
        </authorList>
    </citation>
    <scope>NUCLEOTIDE SEQUENCE</scope>
    <source>
        <strain evidence="3 5">CC28-63</strain>
        <strain evidence="2">CC28-69</strain>
    </source>
</reference>
<feature type="transmembrane region" description="Helical" evidence="1">
    <location>
        <begin position="69"/>
        <end position="89"/>
    </location>
</feature>
<name>A0A9Q2RYW6_9RHOB</name>
<dbReference type="Proteomes" id="UP000755667">
    <property type="component" value="Unassembled WGS sequence"/>
</dbReference>
<evidence type="ECO:0000256" key="1">
    <source>
        <dbReference type="SAM" id="Phobius"/>
    </source>
</evidence>
<dbReference type="EMBL" id="JAFBXF010000013">
    <property type="protein sequence ID" value="MBM2418905.1"/>
    <property type="molecule type" value="Genomic_DNA"/>
</dbReference>
<keyword evidence="1" id="KW-0472">Membrane</keyword>
<evidence type="ECO:0000313" key="4">
    <source>
        <dbReference type="Proteomes" id="UP000755667"/>
    </source>
</evidence>
<keyword evidence="1" id="KW-1133">Transmembrane helix</keyword>
<feature type="transmembrane region" description="Helical" evidence="1">
    <location>
        <begin position="36"/>
        <end position="62"/>
    </location>
</feature>
<accession>A0A9Q2RYW6</accession>
<evidence type="ECO:0000313" key="5">
    <source>
        <dbReference type="Proteomes" id="UP000809440"/>
    </source>
</evidence>
<evidence type="ECO:0000313" key="3">
    <source>
        <dbReference type="EMBL" id="MBM2418905.1"/>
    </source>
</evidence>
<dbReference type="EMBL" id="JAFBXE010000013">
    <property type="protein sequence ID" value="MBM2414235.1"/>
    <property type="molecule type" value="Genomic_DNA"/>
</dbReference>